<comment type="caution">
    <text evidence="1">The sequence shown here is derived from an EMBL/GenBank/DDBJ whole genome shotgun (WGS) entry which is preliminary data.</text>
</comment>
<dbReference type="RefSeq" id="WP_352149967.1">
    <property type="nucleotide sequence ID" value="NZ_JBEOZY010000046.1"/>
</dbReference>
<dbReference type="Proteomes" id="UP001496720">
    <property type="component" value="Unassembled WGS sequence"/>
</dbReference>
<organism evidence="1 2">
    <name type="scientific">Streptomyces violaceorubidus</name>
    <dbReference type="NCBI Taxonomy" id="284042"/>
    <lineage>
        <taxon>Bacteria</taxon>
        <taxon>Bacillati</taxon>
        <taxon>Actinomycetota</taxon>
        <taxon>Actinomycetes</taxon>
        <taxon>Kitasatosporales</taxon>
        <taxon>Streptomycetaceae</taxon>
        <taxon>Streptomyces</taxon>
    </lineage>
</organism>
<protein>
    <recommendedName>
        <fullName evidence="3">NTP pyrophosphohydrolase MazG putative catalytic core domain-containing protein</fullName>
    </recommendedName>
</protein>
<evidence type="ECO:0000313" key="2">
    <source>
        <dbReference type="Proteomes" id="UP001496720"/>
    </source>
</evidence>
<keyword evidence="2" id="KW-1185">Reference proteome</keyword>
<dbReference type="EMBL" id="JBEOZY010000046">
    <property type="protein sequence ID" value="MER6168683.1"/>
    <property type="molecule type" value="Genomic_DNA"/>
</dbReference>
<evidence type="ECO:0008006" key="3">
    <source>
        <dbReference type="Google" id="ProtNLM"/>
    </source>
</evidence>
<sequence length="107" mass="12404">MMEPLGPFQDLWDAWIEVEHDLNQKPLSHFERATQIQFEELREHLTHGDRAAAARELIDVVSIALNHLRNLGFSPDEIAELAKSRARHRMQGQAKTILEKYQTNYGI</sequence>
<gene>
    <name evidence="1" type="ORF">ABT188_29715</name>
</gene>
<proteinExistence type="predicted"/>
<accession>A0ABV1T3W4</accession>
<evidence type="ECO:0000313" key="1">
    <source>
        <dbReference type="EMBL" id="MER6168683.1"/>
    </source>
</evidence>
<dbReference type="SUPFAM" id="SSF101386">
    <property type="entry name" value="all-alpha NTP pyrophosphatases"/>
    <property type="match status" value="1"/>
</dbReference>
<name>A0ABV1T3W4_9ACTN</name>
<reference evidence="1 2" key="1">
    <citation type="submission" date="2024-06" db="EMBL/GenBank/DDBJ databases">
        <title>The Natural Products Discovery Center: Release of the First 8490 Sequenced Strains for Exploring Actinobacteria Biosynthetic Diversity.</title>
        <authorList>
            <person name="Kalkreuter E."/>
            <person name="Kautsar S.A."/>
            <person name="Yang D."/>
            <person name="Bader C.D."/>
            <person name="Teijaro C.N."/>
            <person name="Fluegel L."/>
            <person name="Davis C.M."/>
            <person name="Simpson J.R."/>
            <person name="Lauterbach L."/>
            <person name="Steele A.D."/>
            <person name="Gui C."/>
            <person name="Meng S."/>
            <person name="Li G."/>
            <person name="Viehrig K."/>
            <person name="Ye F."/>
            <person name="Su P."/>
            <person name="Kiefer A.F."/>
            <person name="Nichols A."/>
            <person name="Cepeda A.J."/>
            <person name="Yan W."/>
            <person name="Fan B."/>
            <person name="Jiang Y."/>
            <person name="Adhikari A."/>
            <person name="Zheng C.-J."/>
            <person name="Schuster L."/>
            <person name="Cowan T.M."/>
            <person name="Smanski M.J."/>
            <person name="Chevrette M.G."/>
            <person name="De Carvalho L.P.S."/>
            <person name="Shen B."/>
        </authorList>
    </citation>
    <scope>NUCLEOTIDE SEQUENCE [LARGE SCALE GENOMIC DNA]</scope>
    <source>
        <strain evidence="1 2">NPDC001615</strain>
    </source>
</reference>